<name>A0A0F9A2N2_9ZZZZ</name>
<feature type="non-terminal residue" evidence="1">
    <location>
        <position position="1"/>
    </location>
</feature>
<protein>
    <submittedName>
        <fullName evidence="1">Uncharacterized protein</fullName>
    </submittedName>
</protein>
<proteinExistence type="predicted"/>
<sequence>AAEVIEDVADPEANAASLRSSLLAILRDPLRLASMRAAAVGLGRADAAGQIARWMAAKAEKPTRAIN</sequence>
<accession>A0A0F9A2N2</accession>
<reference evidence="1" key="1">
    <citation type="journal article" date="2015" name="Nature">
        <title>Complex archaea that bridge the gap between prokaryotes and eukaryotes.</title>
        <authorList>
            <person name="Spang A."/>
            <person name="Saw J.H."/>
            <person name="Jorgensen S.L."/>
            <person name="Zaremba-Niedzwiedzka K."/>
            <person name="Martijn J."/>
            <person name="Lind A.E."/>
            <person name="van Eijk R."/>
            <person name="Schleper C."/>
            <person name="Guy L."/>
            <person name="Ettema T.J."/>
        </authorList>
    </citation>
    <scope>NUCLEOTIDE SEQUENCE</scope>
</reference>
<dbReference type="EMBL" id="LAZR01044805">
    <property type="protein sequence ID" value="KKL03750.1"/>
    <property type="molecule type" value="Genomic_DNA"/>
</dbReference>
<dbReference type="AlphaFoldDB" id="A0A0F9A2N2"/>
<gene>
    <name evidence="1" type="ORF">LCGC14_2622990</name>
</gene>
<organism evidence="1">
    <name type="scientific">marine sediment metagenome</name>
    <dbReference type="NCBI Taxonomy" id="412755"/>
    <lineage>
        <taxon>unclassified sequences</taxon>
        <taxon>metagenomes</taxon>
        <taxon>ecological metagenomes</taxon>
    </lineage>
</organism>
<comment type="caution">
    <text evidence="1">The sequence shown here is derived from an EMBL/GenBank/DDBJ whole genome shotgun (WGS) entry which is preliminary data.</text>
</comment>
<evidence type="ECO:0000313" key="1">
    <source>
        <dbReference type="EMBL" id="KKL03750.1"/>
    </source>
</evidence>